<proteinExistence type="predicted"/>
<accession>A0AA39FWU2</accession>
<evidence type="ECO:0000259" key="1">
    <source>
        <dbReference type="PROSITE" id="PS50181"/>
    </source>
</evidence>
<dbReference type="SMART" id="SM00256">
    <property type="entry name" value="FBOX"/>
    <property type="match status" value="1"/>
</dbReference>
<protein>
    <recommendedName>
        <fullName evidence="1">F-box domain-containing protein</fullName>
    </recommendedName>
</protein>
<dbReference type="InterPro" id="IPR036047">
    <property type="entry name" value="F-box-like_dom_sf"/>
</dbReference>
<evidence type="ECO:0000313" key="2">
    <source>
        <dbReference type="EMBL" id="KAK0176674.1"/>
    </source>
</evidence>
<name>A0AA39FWU2_9HYME</name>
<dbReference type="Pfam" id="PF00646">
    <property type="entry name" value="F-box"/>
    <property type="match status" value="1"/>
</dbReference>
<dbReference type="Gene3D" id="1.20.1280.50">
    <property type="match status" value="1"/>
</dbReference>
<comment type="caution">
    <text evidence="2">The sequence shown here is derived from an EMBL/GenBank/DDBJ whole genome shotgun (WGS) entry which is preliminary data.</text>
</comment>
<dbReference type="PROSITE" id="PS50181">
    <property type="entry name" value="FBOX"/>
    <property type="match status" value="1"/>
</dbReference>
<reference evidence="2" key="2">
    <citation type="submission" date="2023-03" db="EMBL/GenBank/DDBJ databases">
        <authorList>
            <person name="Inwood S.N."/>
            <person name="Skelly J.G."/>
            <person name="Guhlin J."/>
            <person name="Harrop T.W.R."/>
            <person name="Goldson S.G."/>
            <person name="Dearden P.K."/>
        </authorList>
    </citation>
    <scope>NUCLEOTIDE SEQUENCE</scope>
    <source>
        <strain evidence="2">Irish</strain>
        <tissue evidence="2">Whole body</tissue>
    </source>
</reference>
<sequence>MRPHSTTSLTRSNMEAYMNMMSATPNPMSADFADILPIELSQMILRHLDGFSLLNAAKVSRKWRNICRGDPRLRQTAQNHIREERRAKLKRAMRLYETTEENAAKYRIISSTSAVAIFFDDALELDANLPIERDFGSRKILAPKRSISKFK</sequence>
<dbReference type="InterPro" id="IPR001810">
    <property type="entry name" value="F-box_dom"/>
</dbReference>
<dbReference type="Proteomes" id="UP001168990">
    <property type="component" value="Unassembled WGS sequence"/>
</dbReference>
<feature type="domain" description="F-box" evidence="1">
    <location>
        <begin position="30"/>
        <end position="76"/>
    </location>
</feature>
<gene>
    <name evidence="2" type="ORF">PV328_000787</name>
</gene>
<dbReference type="EMBL" id="JAQQBS010000001">
    <property type="protein sequence ID" value="KAK0176674.1"/>
    <property type="molecule type" value="Genomic_DNA"/>
</dbReference>
<keyword evidence="3" id="KW-1185">Reference proteome</keyword>
<dbReference type="SUPFAM" id="SSF81383">
    <property type="entry name" value="F-box domain"/>
    <property type="match status" value="1"/>
</dbReference>
<evidence type="ECO:0000313" key="3">
    <source>
        <dbReference type="Proteomes" id="UP001168990"/>
    </source>
</evidence>
<dbReference type="AlphaFoldDB" id="A0AA39FWU2"/>
<reference evidence="2" key="1">
    <citation type="journal article" date="2023" name="bioRxiv">
        <title>Scaffold-level genome assemblies of two parasitoid biocontrol wasps reveal the parthenogenesis mechanism and an associated novel virus.</title>
        <authorList>
            <person name="Inwood S."/>
            <person name="Skelly J."/>
            <person name="Guhlin J."/>
            <person name="Harrop T."/>
            <person name="Goldson S."/>
            <person name="Dearden P."/>
        </authorList>
    </citation>
    <scope>NUCLEOTIDE SEQUENCE</scope>
    <source>
        <strain evidence="2">Irish</strain>
        <tissue evidence="2">Whole body</tissue>
    </source>
</reference>
<organism evidence="2 3">
    <name type="scientific">Microctonus aethiopoides</name>
    <dbReference type="NCBI Taxonomy" id="144406"/>
    <lineage>
        <taxon>Eukaryota</taxon>
        <taxon>Metazoa</taxon>
        <taxon>Ecdysozoa</taxon>
        <taxon>Arthropoda</taxon>
        <taxon>Hexapoda</taxon>
        <taxon>Insecta</taxon>
        <taxon>Pterygota</taxon>
        <taxon>Neoptera</taxon>
        <taxon>Endopterygota</taxon>
        <taxon>Hymenoptera</taxon>
        <taxon>Apocrita</taxon>
        <taxon>Ichneumonoidea</taxon>
        <taxon>Braconidae</taxon>
        <taxon>Euphorinae</taxon>
        <taxon>Microctonus</taxon>
    </lineage>
</organism>